<name>A0AAD9PN86_9APIC</name>
<dbReference type="Proteomes" id="UP001214638">
    <property type="component" value="Unassembled WGS sequence"/>
</dbReference>
<feature type="region of interest" description="Disordered" evidence="1">
    <location>
        <begin position="226"/>
        <end position="457"/>
    </location>
</feature>
<gene>
    <name evidence="3" type="ORF">BdWA1_001010</name>
</gene>
<sequence>MSSSGHQDAYFQYTLSQNDISGHYYQIDKFTFNNEEHKFECDKTFMYGILAKVIVYACKDGSNNFHPWLLHLHAYYYGSSSTYTCLNYFFMPKGDGEGGYVWKNHKFTRLTAISEKSGSIVGNEYEGVTNYLKSYFTDLKDSGAIGAWVYRYKKSSNDGNYSYIQPNKLASYLGQSDKRHQYSSDTKKNSVSSFLSYSDSNPSFEITFTGRQKRSGGTIHEKTVTFKSSTGDTSNLTKAGETTKQIVSTSGSGSSCQARTNGQGNGSAPSSGDGKPDSAQVSQEATQESVDGGSEEVEDSPEIGGSDDSSSPSSPESGKQISEKSATQETSMESAEKPSELDSAPSAGEFDNSEPSASSSSTNEGGKAASSTGNTQESQGGSPTSVVKSDTNSDDSPASPGSEVSAGGDKRKQVEQSDSQDSVDTASVQDSPSSTETEPAGSTGSPEKSQSSSNLPWIVGGTVIGSGGLIGVGVFIYKCIR</sequence>
<comment type="caution">
    <text evidence="3">The sequence shown here is derived from an EMBL/GenBank/DDBJ whole genome shotgun (WGS) entry which is preliminary data.</text>
</comment>
<keyword evidence="2" id="KW-0812">Transmembrane</keyword>
<dbReference type="AlphaFoldDB" id="A0AAD9PN86"/>
<feature type="transmembrane region" description="Helical" evidence="2">
    <location>
        <begin position="455"/>
        <end position="477"/>
    </location>
</feature>
<keyword evidence="2" id="KW-0472">Membrane</keyword>
<proteinExistence type="predicted"/>
<protein>
    <submittedName>
        <fullName evidence="3">Uncharacterized protein</fullName>
    </submittedName>
</protein>
<keyword evidence="4" id="KW-1185">Reference proteome</keyword>
<dbReference type="KEGG" id="bdw:94335308"/>
<reference evidence="3" key="1">
    <citation type="journal article" date="2023" name="Nat. Microbiol.">
        <title>Babesia duncani multi-omics identifies virulence factors and drug targets.</title>
        <authorList>
            <person name="Singh P."/>
            <person name="Lonardi S."/>
            <person name="Liang Q."/>
            <person name="Vydyam P."/>
            <person name="Khabirova E."/>
            <person name="Fang T."/>
            <person name="Gihaz S."/>
            <person name="Thekkiniath J."/>
            <person name="Munshi M."/>
            <person name="Abel S."/>
            <person name="Ciampossin L."/>
            <person name="Batugedara G."/>
            <person name="Gupta M."/>
            <person name="Lu X.M."/>
            <person name="Lenz T."/>
            <person name="Chakravarty S."/>
            <person name="Cornillot E."/>
            <person name="Hu Y."/>
            <person name="Ma W."/>
            <person name="Gonzalez L.M."/>
            <person name="Sanchez S."/>
            <person name="Estrada K."/>
            <person name="Sanchez-Flores A."/>
            <person name="Montero E."/>
            <person name="Harb O.S."/>
            <person name="Le Roch K.G."/>
            <person name="Mamoun C.B."/>
        </authorList>
    </citation>
    <scope>NUCLEOTIDE SEQUENCE</scope>
    <source>
        <strain evidence="3">WA1</strain>
    </source>
</reference>
<feature type="compositionally biased region" description="Polar residues" evidence="1">
    <location>
        <begin position="319"/>
        <end position="333"/>
    </location>
</feature>
<feature type="compositionally biased region" description="Polar residues" evidence="1">
    <location>
        <begin position="279"/>
        <end position="289"/>
    </location>
</feature>
<organism evidence="3 4">
    <name type="scientific">Babesia duncani</name>
    <dbReference type="NCBI Taxonomy" id="323732"/>
    <lineage>
        <taxon>Eukaryota</taxon>
        <taxon>Sar</taxon>
        <taxon>Alveolata</taxon>
        <taxon>Apicomplexa</taxon>
        <taxon>Aconoidasida</taxon>
        <taxon>Piroplasmida</taxon>
        <taxon>Babesiidae</taxon>
        <taxon>Babesia</taxon>
    </lineage>
</organism>
<feature type="compositionally biased region" description="Polar residues" evidence="1">
    <location>
        <begin position="226"/>
        <end position="270"/>
    </location>
</feature>
<evidence type="ECO:0000256" key="2">
    <source>
        <dbReference type="SAM" id="Phobius"/>
    </source>
</evidence>
<evidence type="ECO:0000313" key="3">
    <source>
        <dbReference type="EMBL" id="KAK2198005.1"/>
    </source>
</evidence>
<feature type="compositionally biased region" description="Low complexity" evidence="1">
    <location>
        <begin position="302"/>
        <end position="318"/>
    </location>
</feature>
<dbReference type="GeneID" id="94335308"/>
<dbReference type="EMBL" id="JALLKP010000001">
    <property type="protein sequence ID" value="KAK2198005.1"/>
    <property type="molecule type" value="Genomic_DNA"/>
</dbReference>
<dbReference type="RefSeq" id="XP_067804847.1">
    <property type="nucleotide sequence ID" value="XM_067946056.1"/>
</dbReference>
<evidence type="ECO:0000256" key="1">
    <source>
        <dbReference type="SAM" id="MobiDB-lite"/>
    </source>
</evidence>
<keyword evidence="2" id="KW-1133">Transmembrane helix</keyword>
<accession>A0AAD9PN86</accession>
<feature type="compositionally biased region" description="Polar residues" evidence="1">
    <location>
        <begin position="416"/>
        <end position="455"/>
    </location>
</feature>
<evidence type="ECO:0000313" key="4">
    <source>
        <dbReference type="Proteomes" id="UP001214638"/>
    </source>
</evidence>
<feature type="compositionally biased region" description="Polar residues" evidence="1">
    <location>
        <begin position="369"/>
        <end position="396"/>
    </location>
</feature>